<gene>
    <name evidence="2" type="ORF">SAMN05421753_101302</name>
</gene>
<dbReference type="EMBL" id="FOQD01000001">
    <property type="protein sequence ID" value="SFH58604.1"/>
    <property type="molecule type" value="Genomic_DNA"/>
</dbReference>
<dbReference type="STRING" id="1576369.SAMN05421753_101302"/>
<dbReference type="InterPro" id="IPR013830">
    <property type="entry name" value="SGNH_hydro"/>
</dbReference>
<evidence type="ECO:0000313" key="2">
    <source>
        <dbReference type="EMBL" id="SFH58604.1"/>
    </source>
</evidence>
<dbReference type="SUPFAM" id="SSF52266">
    <property type="entry name" value="SGNH hydrolase"/>
    <property type="match status" value="1"/>
</dbReference>
<dbReference type="Proteomes" id="UP000199518">
    <property type="component" value="Unassembled WGS sequence"/>
</dbReference>
<dbReference type="CDD" id="cd00229">
    <property type="entry name" value="SGNH_hydrolase"/>
    <property type="match status" value="1"/>
</dbReference>
<dbReference type="Gene3D" id="3.40.50.1110">
    <property type="entry name" value="SGNH hydrolase"/>
    <property type="match status" value="1"/>
</dbReference>
<dbReference type="AlphaFoldDB" id="A0A1I3B8K6"/>
<dbReference type="GO" id="GO:0016788">
    <property type="term" value="F:hydrolase activity, acting on ester bonds"/>
    <property type="evidence" value="ECO:0007669"/>
    <property type="project" value="UniProtKB-ARBA"/>
</dbReference>
<evidence type="ECO:0000313" key="3">
    <source>
        <dbReference type="Proteomes" id="UP000199518"/>
    </source>
</evidence>
<keyword evidence="3" id="KW-1185">Reference proteome</keyword>
<name>A0A1I3B8K6_9PLAN</name>
<protein>
    <submittedName>
        <fullName evidence="2">Lysophospholipase L1</fullName>
    </submittedName>
</protein>
<dbReference type="InterPro" id="IPR036514">
    <property type="entry name" value="SGNH_hydro_sf"/>
</dbReference>
<organism evidence="2 3">
    <name type="scientific">Planctomicrobium piriforme</name>
    <dbReference type="NCBI Taxonomy" id="1576369"/>
    <lineage>
        <taxon>Bacteria</taxon>
        <taxon>Pseudomonadati</taxon>
        <taxon>Planctomycetota</taxon>
        <taxon>Planctomycetia</taxon>
        <taxon>Planctomycetales</taxon>
        <taxon>Planctomycetaceae</taxon>
        <taxon>Planctomicrobium</taxon>
    </lineage>
</organism>
<dbReference type="Pfam" id="PF13472">
    <property type="entry name" value="Lipase_GDSL_2"/>
    <property type="match status" value="1"/>
</dbReference>
<feature type="domain" description="SGNH hydrolase-type esterase" evidence="1">
    <location>
        <begin position="8"/>
        <end position="214"/>
    </location>
</feature>
<evidence type="ECO:0000259" key="1">
    <source>
        <dbReference type="Pfam" id="PF13472"/>
    </source>
</evidence>
<proteinExistence type="predicted"/>
<accession>A0A1I3B8K6</accession>
<sequence length="237" mass="26520">MPYLIRAVGDCNTKAGAGLPRSEAFPAKLLDFLQGLGLHCELDNLGATMNTSREGVARLADCATPADLLLLNFGLVDSWVTSIPWLYISYYPENILKKPARKLLKNFKRRLRSPRLRELVGVGPVVPVEEYRRNLQQMIATERSRNPSVQVVLWGSVMTRHSPERDVRLQSYNQVLQEIAAEASCVYFDAAPVVRRWPAERIYVDDVHLSGEAAALLARELLPELTLPLLADQRSAA</sequence>
<reference evidence="3" key="1">
    <citation type="submission" date="2016-10" db="EMBL/GenBank/DDBJ databases">
        <authorList>
            <person name="Varghese N."/>
            <person name="Submissions S."/>
        </authorList>
    </citation>
    <scope>NUCLEOTIDE SEQUENCE [LARGE SCALE GENOMIC DNA]</scope>
    <source>
        <strain evidence="3">DSM 26348</strain>
    </source>
</reference>